<feature type="region of interest" description="Disordered" evidence="1">
    <location>
        <begin position="601"/>
        <end position="623"/>
    </location>
</feature>
<feature type="region of interest" description="Disordered" evidence="1">
    <location>
        <begin position="218"/>
        <end position="252"/>
    </location>
</feature>
<accession>A0AAN4Z9N7</accession>
<organism evidence="2 3">
    <name type="scientific">Pristionchus mayeri</name>
    <dbReference type="NCBI Taxonomy" id="1317129"/>
    <lineage>
        <taxon>Eukaryota</taxon>
        <taxon>Metazoa</taxon>
        <taxon>Ecdysozoa</taxon>
        <taxon>Nematoda</taxon>
        <taxon>Chromadorea</taxon>
        <taxon>Rhabditida</taxon>
        <taxon>Rhabditina</taxon>
        <taxon>Diplogasteromorpha</taxon>
        <taxon>Diplogasteroidea</taxon>
        <taxon>Neodiplogasteridae</taxon>
        <taxon>Pristionchus</taxon>
    </lineage>
</organism>
<name>A0AAN4Z9N7_9BILA</name>
<evidence type="ECO:0000313" key="3">
    <source>
        <dbReference type="Proteomes" id="UP001328107"/>
    </source>
</evidence>
<reference evidence="3" key="1">
    <citation type="submission" date="2022-10" db="EMBL/GenBank/DDBJ databases">
        <title>Genome assembly of Pristionchus species.</title>
        <authorList>
            <person name="Yoshida K."/>
            <person name="Sommer R.J."/>
        </authorList>
    </citation>
    <scope>NUCLEOTIDE SEQUENCE [LARGE SCALE GENOMIC DNA]</scope>
    <source>
        <strain evidence="3">RS5460</strain>
    </source>
</reference>
<dbReference type="Proteomes" id="UP001328107">
    <property type="component" value="Unassembled WGS sequence"/>
</dbReference>
<feature type="compositionally biased region" description="Polar residues" evidence="1">
    <location>
        <begin position="239"/>
        <end position="250"/>
    </location>
</feature>
<keyword evidence="3" id="KW-1185">Reference proteome</keyword>
<proteinExistence type="predicted"/>
<comment type="caution">
    <text evidence="2">The sequence shown here is derived from an EMBL/GenBank/DDBJ whole genome shotgun (WGS) entry which is preliminary data.</text>
</comment>
<feature type="region of interest" description="Disordered" evidence="1">
    <location>
        <begin position="152"/>
        <end position="191"/>
    </location>
</feature>
<evidence type="ECO:0000256" key="1">
    <source>
        <dbReference type="SAM" id="MobiDB-lite"/>
    </source>
</evidence>
<dbReference type="AlphaFoldDB" id="A0AAN4Z9N7"/>
<feature type="compositionally biased region" description="Polar residues" evidence="1">
    <location>
        <begin position="152"/>
        <end position="170"/>
    </location>
</feature>
<sequence length="623" mass="71602">LSQSRRKPTMSLDTDRITLLLSSYRKCVQSTIDFVLTINEPSEMEDELWGSFVRSSNSAARHASKIDGDLGQHLLLMRKSLFKIGDSLYANFEGSWKRDSGSDSVAFQRGRFVDACQDLRQSLTILVKMHRLKNIQSQHGFYARIDSVNTPFDPQYESNSQRSEEAQYNQEDYESEAPEQLPPGPSALFDAIPNEPIEIKEEPVDDVVVKEEPIEDVFCPSTGDFRQKDSTSPDLDDQSPGTSSQSQSFNAMDKRPRTIFIVRKSADGHKKELMTVDGKQTIPPSERPIEIPVMSDVMRKCYLCDSKTRIYYPTPDNPQERAHFLEGLIQFKDRDRNRIQLLRQNSAKAYFCVFHVVKPFSTRQQYGTNVGNFRMRRPGSYPLDIPATMITSNDRPPAVTPISTDPSKISVKAQAVKCSLCHELTEYYTATPMNPKLRDELLKKVTKYTKSDEELIENLRSSRERLYFCSSHINIEPNEEELELRRGQASVTRPRKCYLCGQMALPWLITPKFPTAGHLFFESLVELNDYQLELIDHLIKFNKRANICRKHYREPTFRNLDLIQAQQAKMKRFAENNMYHNAALNEDGLVTKQRRRDVVPHTFSSDYDEVKQEPLDEPGSSGF</sequence>
<evidence type="ECO:0000313" key="2">
    <source>
        <dbReference type="EMBL" id="GMR34513.1"/>
    </source>
</evidence>
<feature type="non-terminal residue" evidence="2">
    <location>
        <position position="1"/>
    </location>
</feature>
<dbReference type="EMBL" id="BTRK01000002">
    <property type="protein sequence ID" value="GMR34513.1"/>
    <property type="molecule type" value="Genomic_DNA"/>
</dbReference>
<protein>
    <submittedName>
        <fullName evidence="2">Uncharacterized protein</fullName>
    </submittedName>
</protein>
<gene>
    <name evidence="2" type="ORF">PMAYCL1PPCAC_04708</name>
</gene>